<name>A0A4Q0I862_9FIRM</name>
<dbReference type="EMBL" id="RLII01000001">
    <property type="protein sequence ID" value="RXE60568.1"/>
    <property type="molecule type" value="Genomic_DNA"/>
</dbReference>
<accession>A0A4Q0I862</accession>
<sequence length="133" mass="15557">MEKVQYEELDNVITKIKQTCETLLSNNKLLSKAQLDQGYKLFSQKFGPDVLKGLDGELLLNTVFNIGNRDGLTYWLEFKNNDDFRTSDYGSISGGSAFKYVIFKRNLDDKWVTGTPRIQRFCHWMKPYLWLEN</sequence>
<evidence type="ECO:0000313" key="1">
    <source>
        <dbReference type="EMBL" id="RXE60568.1"/>
    </source>
</evidence>
<evidence type="ECO:0000313" key="2">
    <source>
        <dbReference type="Proteomes" id="UP000289166"/>
    </source>
</evidence>
<comment type="caution">
    <text evidence="1">The sequence shown here is derived from an EMBL/GenBank/DDBJ whole genome shotgun (WGS) entry which is preliminary data.</text>
</comment>
<dbReference type="RefSeq" id="WP_069194679.1">
    <property type="nucleotide sequence ID" value="NZ_RLII01000001.1"/>
</dbReference>
<reference evidence="2" key="1">
    <citation type="submission" date="2018-11" db="EMBL/GenBank/DDBJ databases">
        <title>Genome sequencing of a novel mesophilic and cellulolytic organism within the genus Hungateiclostridium.</title>
        <authorList>
            <person name="Rettenmaier R."/>
            <person name="Liebl W."/>
            <person name="Zverlov V."/>
        </authorList>
    </citation>
    <scope>NUCLEOTIDE SEQUENCE [LARGE SCALE GENOMIC DNA]</scope>
    <source>
        <strain evidence="2">N2K1</strain>
    </source>
</reference>
<protein>
    <submittedName>
        <fullName evidence="1">Uncharacterized protein</fullName>
    </submittedName>
</protein>
<gene>
    <name evidence="1" type="ORF">EFD62_01135</name>
</gene>
<keyword evidence="2" id="KW-1185">Reference proteome</keyword>
<dbReference type="OrthoDB" id="9781481at2"/>
<proteinExistence type="predicted"/>
<dbReference type="AlphaFoldDB" id="A0A4Q0I862"/>
<dbReference type="Proteomes" id="UP000289166">
    <property type="component" value="Unassembled WGS sequence"/>
</dbReference>
<organism evidence="1 2">
    <name type="scientific">Acetivibrio mesophilus</name>
    <dbReference type="NCBI Taxonomy" id="2487273"/>
    <lineage>
        <taxon>Bacteria</taxon>
        <taxon>Bacillati</taxon>
        <taxon>Bacillota</taxon>
        <taxon>Clostridia</taxon>
        <taxon>Eubacteriales</taxon>
        <taxon>Oscillospiraceae</taxon>
        <taxon>Acetivibrio</taxon>
    </lineage>
</organism>